<protein>
    <submittedName>
        <fullName evidence="1">Uncharacterized protein</fullName>
    </submittedName>
</protein>
<comment type="caution">
    <text evidence="1">The sequence shown here is derived from an EMBL/GenBank/DDBJ whole genome shotgun (WGS) entry which is preliminary data.</text>
</comment>
<reference evidence="1 2" key="1">
    <citation type="journal article" date="2021" name="Hortic Res">
        <title>Chromosome-scale assembly of the Dendrobium chrysotoxum genome enhances the understanding of orchid evolution.</title>
        <authorList>
            <person name="Zhang Y."/>
            <person name="Zhang G.Q."/>
            <person name="Zhang D."/>
            <person name="Liu X.D."/>
            <person name="Xu X.Y."/>
            <person name="Sun W.H."/>
            <person name="Yu X."/>
            <person name="Zhu X."/>
            <person name="Wang Z.W."/>
            <person name="Zhao X."/>
            <person name="Zhong W.Y."/>
            <person name="Chen H."/>
            <person name="Yin W.L."/>
            <person name="Huang T."/>
            <person name="Niu S.C."/>
            <person name="Liu Z.J."/>
        </authorList>
    </citation>
    <scope>NUCLEOTIDE SEQUENCE [LARGE SCALE GENOMIC DNA]</scope>
    <source>
        <strain evidence="1">Lindl</strain>
    </source>
</reference>
<dbReference type="AlphaFoldDB" id="A0AAV7HM67"/>
<evidence type="ECO:0000313" key="1">
    <source>
        <dbReference type="EMBL" id="KAH0469746.1"/>
    </source>
</evidence>
<sequence>MGRGEDRISNLPVSVLKERLFCAEYKCVSRSIRMFHVIQCTVHWVMWHVQISLQTHPDTTFNNF</sequence>
<keyword evidence="2" id="KW-1185">Reference proteome</keyword>
<organism evidence="1 2">
    <name type="scientific">Dendrobium chrysotoxum</name>
    <name type="common">Orchid</name>
    <dbReference type="NCBI Taxonomy" id="161865"/>
    <lineage>
        <taxon>Eukaryota</taxon>
        <taxon>Viridiplantae</taxon>
        <taxon>Streptophyta</taxon>
        <taxon>Embryophyta</taxon>
        <taxon>Tracheophyta</taxon>
        <taxon>Spermatophyta</taxon>
        <taxon>Magnoliopsida</taxon>
        <taxon>Liliopsida</taxon>
        <taxon>Asparagales</taxon>
        <taxon>Orchidaceae</taxon>
        <taxon>Epidendroideae</taxon>
        <taxon>Malaxideae</taxon>
        <taxon>Dendrobiinae</taxon>
        <taxon>Dendrobium</taxon>
    </lineage>
</organism>
<dbReference type="Proteomes" id="UP000775213">
    <property type="component" value="Unassembled WGS sequence"/>
</dbReference>
<dbReference type="EMBL" id="JAGFBR010000002">
    <property type="protein sequence ID" value="KAH0469746.1"/>
    <property type="molecule type" value="Genomic_DNA"/>
</dbReference>
<proteinExistence type="predicted"/>
<evidence type="ECO:0000313" key="2">
    <source>
        <dbReference type="Proteomes" id="UP000775213"/>
    </source>
</evidence>
<accession>A0AAV7HM67</accession>
<name>A0AAV7HM67_DENCH</name>
<gene>
    <name evidence="1" type="ORF">IEQ34_001304</name>
</gene>